<dbReference type="OrthoDB" id="122798at2759"/>
<protein>
    <submittedName>
        <fullName evidence="1">Uncharacterized protein</fullName>
    </submittedName>
</protein>
<dbReference type="AlphaFoldDB" id="W4FLK5"/>
<dbReference type="VEuPathDB" id="FungiDB:H257_16279"/>
<dbReference type="PANTHER" id="PTHR47169:SF2">
    <property type="entry name" value="OS01G0541250 PROTEIN"/>
    <property type="match status" value="1"/>
</dbReference>
<dbReference type="RefSeq" id="XP_009842952.1">
    <property type="nucleotide sequence ID" value="XM_009844650.1"/>
</dbReference>
<dbReference type="GO" id="GO:0003676">
    <property type="term" value="F:nucleic acid binding"/>
    <property type="evidence" value="ECO:0007669"/>
    <property type="project" value="InterPro"/>
</dbReference>
<dbReference type="PANTHER" id="PTHR47169">
    <property type="entry name" value="OS01G0541250 PROTEIN"/>
    <property type="match status" value="1"/>
</dbReference>
<gene>
    <name evidence="1" type="ORF">H257_16279</name>
</gene>
<dbReference type="EMBL" id="KI913196">
    <property type="protein sequence ID" value="ETV67548.1"/>
    <property type="molecule type" value="Genomic_DNA"/>
</dbReference>
<sequence>MTVLGRAPKFLLWKDETVVPRQLQSKSHISKVMFFVAVARPRNDWDGKIGCWEITERMPSARTSRNRPAGTEVLTSITGTKDVNRRMLVAMVVPAIKRKWIWPAGVENGRIILQHDNDRHHIPSGDAEFVDAEQHALKQTLECRTMEELIAAVKCSFMLLSPVTLEKTFMTLRRSMNVIIEANGCNRYEIPRSKVNAEDELALSMTNLRLEEEDRLEEVASLLGTLNMDV</sequence>
<name>W4FLK5_APHAT</name>
<proteinExistence type="predicted"/>
<evidence type="ECO:0000313" key="1">
    <source>
        <dbReference type="EMBL" id="ETV67548.1"/>
    </source>
</evidence>
<organism evidence="1">
    <name type="scientific">Aphanomyces astaci</name>
    <name type="common">Crayfish plague agent</name>
    <dbReference type="NCBI Taxonomy" id="112090"/>
    <lineage>
        <taxon>Eukaryota</taxon>
        <taxon>Sar</taxon>
        <taxon>Stramenopiles</taxon>
        <taxon>Oomycota</taxon>
        <taxon>Saprolegniomycetes</taxon>
        <taxon>Saprolegniales</taxon>
        <taxon>Verrucalvaceae</taxon>
        <taxon>Aphanomyces</taxon>
    </lineage>
</organism>
<dbReference type="GeneID" id="20818275"/>
<accession>W4FLK5</accession>
<reference evidence="1" key="1">
    <citation type="submission" date="2013-12" db="EMBL/GenBank/DDBJ databases">
        <title>The Genome Sequence of Aphanomyces astaci APO3.</title>
        <authorList>
            <consortium name="The Broad Institute Genomics Platform"/>
            <person name="Russ C."/>
            <person name="Tyler B."/>
            <person name="van West P."/>
            <person name="Dieguez-Uribeondo J."/>
            <person name="Young S.K."/>
            <person name="Zeng Q."/>
            <person name="Gargeya S."/>
            <person name="Fitzgerald M."/>
            <person name="Abouelleil A."/>
            <person name="Alvarado L."/>
            <person name="Chapman S.B."/>
            <person name="Gainer-Dewar J."/>
            <person name="Goldberg J."/>
            <person name="Griggs A."/>
            <person name="Gujja S."/>
            <person name="Hansen M."/>
            <person name="Howarth C."/>
            <person name="Imamovic A."/>
            <person name="Ireland A."/>
            <person name="Larimer J."/>
            <person name="McCowan C."/>
            <person name="Murphy C."/>
            <person name="Pearson M."/>
            <person name="Poon T.W."/>
            <person name="Priest M."/>
            <person name="Roberts A."/>
            <person name="Saif S."/>
            <person name="Shea T."/>
            <person name="Sykes S."/>
            <person name="Wortman J."/>
            <person name="Nusbaum C."/>
            <person name="Birren B."/>
        </authorList>
    </citation>
    <scope>NUCLEOTIDE SEQUENCE [LARGE SCALE GENOMIC DNA]</scope>
    <source>
        <strain evidence="1">APO3</strain>
    </source>
</reference>
<dbReference type="Gene3D" id="3.30.420.10">
    <property type="entry name" value="Ribonuclease H-like superfamily/Ribonuclease H"/>
    <property type="match status" value="1"/>
</dbReference>
<dbReference type="InterPro" id="IPR036397">
    <property type="entry name" value="RNaseH_sf"/>
</dbReference>